<keyword evidence="2" id="KW-0732">Signal</keyword>
<dbReference type="EMBL" id="CAJNOC010001470">
    <property type="protein sequence ID" value="CAF0867710.1"/>
    <property type="molecule type" value="Genomic_DNA"/>
</dbReference>
<feature type="compositionally biased region" description="Pro residues" evidence="1">
    <location>
        <begin position="38"/>
        <end position="50"/>
    </location>
</feature>
<reference evidence="3" key="1">
    <citation type="submission" date="2021-02" db="EMBL/GenBank/DDBJ databases">
        <authorList>
            <person name="Nowell W R."/>
        </authorList>
    </citation>
    <scope>NUCLEOTIDE SEQUENCE</scope>
    <source>
        <strain evidence="3">Ploen Becks lab</strain>
    </source>
</reference>
<feature type="region of interest" description="Disordered" evidence="1">
    <location>
        <begin position="422"/>
        <end position="444"/>
    </location>
</feature>
<dbReference type="Proteomes" id="UP000663879">
    <property type="component" value="Unassembled WGS sequence"/>
</dbReference>
<evidence type="ECO:0000256" key="2">
    <source>
        <dbReference type="SAM" id="SignalP"/>
    </source>
</evidence>
<gene>
    <name evidence="3" type="ORF">OXX778_LOCUS9769</name>
</gene>
<dbReference type="AlphaFoldDB" id="A0A813XAE2"/>
<feature type="region of interest" description="Disordered" evidence="1">
    <location>
        <begin position="24"/>
        <end position="50"/>
    </location>
</feature>
<proteinExistence type="predicted"/>
<name>A0A813XAE2_9BILA</name>
<protein>
    <submittedName>
        <fullName evidence="3">Uncharacterized protein</fullName>
    </submittedName>
</protein>
<sequence length="588" mass="66781">MRILILFLLIGLVVQFSYCHKHHKHHHKHKHKHKKPKPPVPPPPPPPPPVVITTTTPQVNQCLYSIILDESHFDNVIYSNETSPENKAFSVEILKLKFKQKMPDLKSIQILLNPIYNKQFFKVKLSNENSSSLSYPIDTLIDLKDFDTIEIYLNINSTTKFGFESFQIEGCSQSPITTTSTTTSSSTTYTPLTTLTTLSTTTTSTTTDTASSSTVSIKTKKTKRTTTTTAMTSTTTKEDECKLENVEFNFSQSKQTSSRKNEFTILKETSDKYSISPENNIVFISYEPKNKLIEELESIQITKSPNFAIFNVITLSKGKTMDMKTSFGESEQDFKNFKNSPIDSVLIFISNFKVLDVDSFKISIKGCFKKEKKNNDIDDEKISNNFINHLEKEGLKNLDFIYSSLGLNSCDINQCEEKEIYGVNNDENEDDESTEGSSIEFDSLPKTSNLENINIADSEGVNFSDKEALIEIYLNESINLNSILVTKEKSSAFVTVTFYSDDLVVYRTKSQGTYIFNFNFHPKDNVDKIAVKIEELNAQKIQNVKLEFEICSQTKSLENNFCISQPPVSIKMIYQTLFNILKEFESTS</sequence>
<feature type="signal peptide" evidence="2">
    <location>
        <begin position="1"/>
        <end position="19"/>
    </location>
</feature>
<feature type="compositionally biased region" description="Basic residues" evidence="1">
    <location>
        <begin position="24"/>
        <end position="37"/>
    </location>
</feature>
<organism evidence="3 4">
    <name type="scientific">Brachionus calyciflorus</name>
    <dbReference type="NCBI Taxonomy" id="104777"/>
    <lineage>
        <taxon>Eukaryota</taxon>
        <taxon>Metazoa</taxon>
        <taxon>Spiralia</taxon>
        <taxon>Gnathifera</taxon>
        <taxon>Rotifera</taxon>
        <taxon>Eurotatoria</taxon>
        <taxon>Monogononta</taxon>
        <taxon>Pseudotrocha</taxon>
        <taxon>Ploima</taxon>
        <taxon>Brachionidae</taxon>
        <taxon>Brachionus</taxon>
    </lineage>
</organism>
<evidence type="ECO:0000256" key="1">
    <source>
        <dbReference type="SAM" id="MobiDB-lite"/>
    </source>
</evidence>
<evidence type="ECO:0000313" key="4">
    <source>
        <dbReference type="Proteomes" id="UP000663879"/>
    </source>
</evidence>
<evidence type="ECO:0000313" key="3">
    <source>
        <dbReference type="EMBL" id="CAF0867710.1"/>
    </source>
</evidence>
<feature type="chain" id="PRO_5032894215" evidence="2">
    <location>
        <begin position="20"/>
        <end position="588"/>
    </location>
</feature>
<accession>A0A813XAE2</accession>
<comment type="caution">
    <text evidence="3">The sequence shown here is derived from an EMBL/GenBank/DDBJ whole genome shotgun (WGS) entry which is preliminary data.</text>
</comment>
<keyword evidence="4" id="KW-1185">Reference proteome</keyword>